<organism evidence="2 3">
    <name type="scientific">Purpureocillium lilacinum</name>
    <name type="common">Paecilomyces lilacinus</name>
    <dbReference type="NCBI Taxonomy" id="33203"/>
    <lineage>
        <taxon>Eukaryota</taxon>
        <taxon>Fungi</taxon>
        <taxon>Dikarya</taxon>
        <taxon>Ascomycota</taxon>
        <taxon>Pezizomycotina</taxon>
        <taxon>Sordariomycetes</taxon>
        <taxon>Hypocreomycetidae</taxon>
        <taxon>Hypocreales</taxon>
        <taxon>Ophiocordycipitaceae</taxon>
        <taxon>Purpureocillium</taxon>
    </lineage>
</organism>
<dbReference type="Proteomes" id="UP000078240">
    <property type="component" value="Unassembled WGS sequence"/>
</dbReference>
<dbReference type="EMBL" id="LSBH01000003">
    <property type="protein sequence ID" value="OAQ81337.1"/>
    <property type="molecule type" value="Genomic_DNA"/>
</dbReference>
<comment type="caution">
    <text evidence="2">The sequence shown here is derived from an EMBL/GenBank/DDBJ whole genome shotgun (WGS) entry which is preliminary data.</text>
</comment>
<evidence type="ECO:0000256" key="1">
    <source>
        <dbReference type="SAM" id="MobiDB-lite"/>
    </source>
</evidence>
<feature type="region of interest" description="Disordered" evidence="1">
    <location>
        <begin position="28"/>
        <end position="85"/>
    </location>
</feature>
<accession>A0A179GTR6</accession>
<reference evidence="2 3" key="1">
    <citation type="submission" date="2016-01" db="EMBL/GenBank/DDBJ databases">
        <title>Biosynthesis of antibiotic leucinostatins and their inhibition on Phytophthora in bio-control Purpureocillium lilacinum.</title>
        <authorList>
            <person name="Wang G."/>
            <person name="Liu Z."/>
            <person name="Lin R."/>
            <person name="Li E."/>
            <person name="Mao Z."/>
            <person name="Ling J."/>
            <person name="Yin W."/>
            <person name="Xie B."/>
        </authorList>
    </citation>
    <scope>NUCLEOTIDE SEQUENCE [LARGE SCALE GENOMIC DNA]</scope>
    <source>
        <strain evidence="2">PLBJ-1</strain>
    </source>
</reference>
<protein>
    <submittedName>
        <fullName evidence="2">Uncharacterized protein</fullName>
    </submittedName>
</protein>
<sequence>MVRQSKYFRKKPPWRLITAFRRQYPWVSSQGKENPDPSALRRQSEHAQTQRKLAASKPSYDSHNCRTKQGLAPQIPANSRQGAGAAAALKEPPLLKPMGTNYPLPAVPLWHCDDALIWSDNDTYGTSMIQILQNPEFQQESIHSSNIAGPSGEERYDASMRMDYCGSAFTIQRNWQGYAHDLGIGEAFGFCEPRNYGHPVTELPNAPV</sequence>
<name>A0A179GTR6_PURLI</name>
<evidence type="ECO:0000313" key="3">
    <source>
        <dbReference type="Proteomes" id="UP000078240"/>
    </source>
</evidence>
<gene>
    <name evidence="2" type="ORF">VFPBJ_03921</name>
</gene>
<evidence type="ECO:0000313" key="2">
    <source>
        <dbReference type="EMBL" id="OAQ81337.1"/>
    </source>
</evidence>
<dbReference type="AlphaFoldDB" id="A0A179GTR6"/>
<proteinExistence type="predicted"/>